<protein>
    <submittedName>
        <fullName evidence="6">Radical SAM protein</fullName>
    </submittedName>
</protein>
<keyword evidence="2" id="KW-0479">Metal-binding</keyword>
<dbReference type="EMBL" id="JMIR01000024">
    <property type="protein sequence ID" value="KEO82297.1"/>
    <property type="molecule type" value="Genomic_DNA"/>
</dbReference>
<dbReference type="Proteomes" id="UP000027931">
    <property type="component" value="Unassembled WGS sequence"/>
</dbReference>
<reference evidence="6 7" key="1">
    <citation type="journal article" date="2013" name="Int. J. Syst. Evol. Microbiol.">
        <title>Tumebacillus flagellatus sp. nov., an alpha-amylase/pullulanase-producing bacterium isolated from cassava wastewater.</title>
        <authorList>
            <person name="Wang Q."/>
            <person name="Xie N."/>
            <person name="Qin Y."/>
            <person name="Shen N."/>
            <person name="Zhu J."/>
            <person name="Mi H."/>
            <person name="Huang R."/>
        </authorList>
    </citation>
    <scope>NUCLEOTIDE SEQUENCE [LARGE SCALE GENOMIC DNA]</scope>
    <source>
        <strain evidence="6 7">GST4</strain>
    </source>
</reference>
<name>A0A074M8I8_9BACL</name>
<dbReference type="eggNOG" id="COG1964">
    <property type="taxonomic scope" value="Bacteria"/>
</dbReference>
<dbReference type="SFLD" id="SFLDG01067">
    <property type="entry name" value="SPASM/twitch_domain_containing"/>
    <property type="match status" value="1"/>
</dbReference>
<feature type="domain" description="Radical SAM core" evidence="5">
    <location>
        <begin position="93"/>
        <end position="307"/>
    </location>
</feature>
<dbReference type="PROSITE" id="PS51918">
    <property type="entry name" value="RADICAL_SAM"/>
    <property type="match status" value="1"/>
</dbReference>
<dbReference type="AlphaFoldDB" id="A0A074M8I8"/>
<dbReference type="InterPro" id="IPR056488">
    <property type="entry name" value="Zn_ribbon_HMPTM"/>
</dbReference>
<dbReference type="PANTHER" id="PTHR43306">
    <property type="entry name" value="7,8-DIHYDRO-6-HYDROXYMETHYLPTERIN DIMETHYLTRANSFERASE"/>
    <property type="match status" value="1"/>
</dbReference>
<dbReference type="InterPro" id="IPR058240">
    <property type="entry name" value="rSAM_sf"/>
</dbReference>
<dbReference type="SFLD" id="SFLDG01100">
    <property type="entry name" value="methyltransferase_(Class_D)"/>
    <property type="match status" value="1"/>
</dbReference>
<dbReference type="Pfam" id="PF04055">
    <property type="entry name" value="Radical_SAM"/>
    <property type="match status" value="1"/>
</dbReference>
<evidence type="ECO:0000256" key="2">
    <source>
        <dbReference type="ARBA" id="ARBA00022723"/>
    </source>
</evidence>
<evidence type="ECO:0000259" key="5">
    <source>
        <dbReference type="PROSITE" id="PS51918"/>
    </source>
</evidence>
<proteinExistence type="predicted"/>
<dbReference type="RefSeq" id="WP_038090721.1">
    <property type="nucleotide sequence ID" value="NZ_JMIR01000024.1"/>
</dbReference>
<keyword evidence="7" id="KW-1185">Reference proteome</keyword>
<dbReference type="SUPFAM" id="SSF102114">
    <property type="entry name" value="Radical SAM enzymes"/>
    <property type="match status" value="1"/>
</dbReference>
<evidence type="ECO:0000313" key="6">
    <source>
        <dbReference type="EMBL" id="KEO82297.1"/>
    </source>
</evidence>
<dbReference type="Pfam" id="PF23545">
    <property type="entry name" value="Zn_ribbon_HMPTM"/>
    <property type="match status" value="1"/>
</dbReference>
<comment type="caution">
    <text evidence="6">The sequence shown here is derived from an EMBL/GenBank/DDBJ whole genome shotgun (WGS) entry which is preliminary data.</text>
</comment>
<evidence type="ECO:0000313" key="7">
    <source>
        <dbReference type="Proteomes" id="UP000027931"/>
    </source>
</evidence>
<dbReference type="OrthoDB" id="7021155at2"/>
<dbReference type="InterPro" id="IPR007197">
    <property type="entry name" value="rSAM"/>
</dbReference>
<dbReference type="InterPro" id="IPR013785">
    <property type="entry name" value="Aldolase_TIM"/>
</dbReference>
<accession>A0A074M8I8</accession>
<dbReference type="Gene3D" id="3.20.20.70">
    <property type="entry name" value="Aldolase class I"/>
    <property type="match status" value="1"/>
</dbReference>
<dbReference type="PANTHER" id="PTHR43306:SF1">
    <property type="entry name" value="7,8-DIHYDRO-6-HYDROXYMETHYLPTERIN DIMETHYLTRANSFERASE"/>
    <property type="match status" value="1"/>
</dbReference>
<sequence>MPKNRPYIFYELTNSICSTCLTKVEAKVIIQDNHVYLHKHCFTHGPEKVLISTDADYYKLCREYLKPSEMPQVWNTPMKYGCPYDCGLCPDHEQHSCLTLVEIIEKCNLACPICYAESSPQQEKIRSLEEVEAMLDAVVRNEGEPDIVQISGGEPTIHPQFFEILDLAKSKPIKHLMVNTNGLRIAQDREFVERLATYMPGFELYLQFDSFEGDALRELRGADLREIRRKAIEHLNEFNISTTLVVTLKKGLNDHEVGDIIQYGLKQRCVRGVTFQPIQAAGRLEEFDPATDRLTLSEVRQMIIDQSGVFTADDMIPVPCHPDSLAMGYALKLGGEVLPLTGLIDPSVLLQGGRNTIVFEQDETLKSRIFELFSTNHSPESQTLSLKNLLCCLPMIAVPDGLNYNNVFRVLIMQFLDPHNFDVRSVKKSCVHIAHPDGRIIPFDTYNIFYRGDKEAKLEELRKKYSPMYEHELEVL</sequence>
<organism evidence="6 7">
    <name type="scientific">Tumebacillus flagellatus</name>
    <dbReference type="NCBI Taxonomy" id="1157490"/>
    <lineage>
        <taxon>Bacteria</taxon>
        <taxon>Bacillati</taxon>
        <taxon>Bacillota</taxon>
        <taxon>Bacilli</taxon>
        <taxon>Bacillales</taxon>
        <taxon>Alicyclobacillaceae</taxon>
        <taxon>Tumebacillus</taxon>
    </lineage>
</organism>
<dbReference type="GO" id="GO:0046872">
    <property type="term" value="F:metal ion binding"/>
    <property type="evidence" value="ECO:0007669"/>
    <property type="project" value="UniProtKB-KW"/>
</dbReference>
<dbReference type="CDD" id="cd01335">
    <property type="entry name" value="Radical_SAM"/>
    <property type="match status" value="1"/>
</dbReference>
<dbReference type="InterPro" id="IPR034474">
    <property type="entry name" value="Methyltransferase_Class_D"/>
</dbReference>
<gene>
    <name evidence="6" type="ORF">EL26_16060</name>
</gene>
<dbReference type="GO" id="GO:0051536">
    <property type="term" value="F:iron-sulfur cluster binding"/>
    <property type="evidence" value="ECO:0007669"/>
    <property type="project" value="UniProtKB-KW"/>
</dbReference>
<dbReference type="STRING" id="1157490.EL26_16060"/>
<keyword evidence="1" id="KW-0949">S-adenosyl-L-methionine</keyword>
<dbReference type="SFLD" id="SFLDS00029">
    <property type="entry name" value="Radical_SAM"/>
    <property type="match status" value="1"/>
</dbReference>
<evidence type="ECO:0000256" key="1">
    <source>
        <dbReference type="ARBA" id="ARBA00022691"/>
    </source>
</evidence>
<keyword evidence="4" id="KW-0411">Iron-sulfur</keyword>
<evidence type="ECO:0000256" key="3">
    <source>
        <dbReference type="ARBA" id="ARBA00023004"/>
    </source>
</evidence>
<keyword evidence="3" id="KW-0408">Iron</keyword>
<evidence type="ECO:0000256" key="4">
    <source>
        <dbReference type="ARBA" id="ARBA00023014"/>
    </source>
</evidence>
<dbReference type="GO" id="GO:0003824">
    <property type="term" value="F:catalytic activity"/>
    <property type="evidence" value="ECO:0007669"/>
    <property type="project" value="InterPro"/>
</dbReference>